<evidence type="ECO:0000313" key="9">
    <source>
        <dbReference type="Proteomes" id="UP000236161"/>
    </source>
</evidence>
<dbReference type="InterPro" id="IPR007749">
    <property type="entry name" value="DUF677"/>
</dbReference>
<evidence type="ECO:0000256" key="5">
    <source>
        <dbReference type="ARBA" id="ARBA00023136"/>
    </source>
</evidence>
<name>A0A2I0B3Y8_9ASPA</name>
<dbReference type="Pfam" id="PF05055">
    <property type="entry name" value="DUF677"/>
    <property type="match status" value="1"/>
</dbReference>
<keyword evidence="5" id="KW-0472">Membrane</keyword>
<keyword evidence="9" id="KW-1185">Reference proteome</keyword>
<evidence type="ECO:0000256" key="4">
    <source>
        <dbReference type="ARBA" id="ARBA00022989"/>
    </source>
</evidence>
<comment type="similarity">
    <text evidence="2">Belongs to the UPF0496 family.</text>
</comment>
<dbReference type="GO" id="GO:0016020">
    <property type="term" value="C:membrane"/>
    <property type="evidence" value="ECO:0007669"/>
    <property type="project" value="UniProtKB-SubCell"/>
</dbReference>
<evidence type="ECO:0000256" key="6">
    <source>
        <dbReference type="SAM" id="Coils"/>
    </source>
</evidence>
<evidence type="ECO:0000313" key="8">
    <source>
        <dbReference type="EMBL" id="PKA62501.1"/>
    </source>
</evidence>
<dbReference type="STRING" id="1088818.A0A2I0B3Y8"/>
<dbReference type="Proteomes" id="UP000236161">
    <property type="component" value="Unassembled WGS sequence"/>
</dbReference>
<dbReference type="EMBL" id="KZ451917">
    <property type="protein sequence ID" value="PKA62501.1"/>
    <property type="molecule type" value="Genomic_DNA"/>
</dbReference>
<evidence type="ECO:0000256" key="1">
    <source>
        <dbReference type="ARBA" id="ARBA00004370"/>
    </source>
</evidence>
<evidence type="ECO:0000256" key="3">
    <source>
        <dbReference type="ARBA" id="ARBA00022692"/>
    </source>
</evidence>
<proteinExistence type="inferred from homology"/>
<evidence type="ECO:0000256" key="7">
    <source>
        <dbReference type="SAM" id="MobiDB-lite"/>
    </source>
</evidence>
<accession>A0A2I0B3Y8</accession>
<feature type="region of interest" description="Disordered" evidence="7">
    <location>
        <begin position="1"/>
        <end position="29"/>
    </location>
</feature>
<keyword evidence="6" id="KW-0175">Coiled coil</keyword>
<gene>
    <name evidence="8" type="ORF">AXF42_Ash009388</name>
</gene>
<feature type="coiled-coil region" evidence="6">
    <location>
        <begin position="342"/>
        <end position="376"/>
    </location>
</feature>
<comment type="subcellular location">
    <subcellularLocation>
        <location evidence="1">Membrane</location>
    </subcellularLocation>
</comment>
<evidence type="ECO:0000256" key="2">
    <source>
        <dbReference type="ARBA" id="ARBA00009074"/>
    </source>
</evidence>
<feature type="coiled-coil region" evidence="6">
    <location>
        <begin position="261"/>
        <end position="292"/>
    </location>
</feature>
<sequence>MAAPDSANEEMKKEKKKKKKNKKEKKEEEINEALNKLNECYNEACELDPRLVQFSQTLQKRTSRVAAAVDFDVDIYGSPAIHSINEAATALLAVGSTTVRTLQALREDISDDPALLTIIGVFIQDYLMVIKFIEGVRSWLVEVRSMPAALAGIANAGDLNAVLGKLREFKASVNGMTEMLNEEFRKFYNQQYQKMSQILSKKQSIEEKIKSVKVEKKVNEVIFLGIASALKICSLIPGARIITTPIDLGQLIQSTFMKWQLDNEEERQKQQKEILQEMNKLAEKRKDKMRERIGIHELDRVIDHFDKLEWRIKVGQLSERLGRLEKLQGDELTSEDWRKEFVEELKTMLTEFDKKMEAMEQNIKRGRQDAADEMEQLFKAIVKKGESEKGKSEFRWPFSVFLCGCKNF</sequence>
<protein>
    <submittedName>
        <fullName evidence="8">UPF0496 protein 1</fullName>
    </submittedName>
</protein>
<organism evidence="8 9">
    <name type="scientific">Apostasia shenzhenica</name>
    <dbReference type="NCBI Taxonomy" id="1088818"/>
    <lineage>
        <taxon>Eukaryota</taxon>
        <taxon>Viridiplantae</taxon>
        <taxon>Streptophyta</taxon>
        <taxon>Embryophyta</taxon>
        <taxon>Tracheophyta</taxon>
        <taxon>Spermatophyta</taxon>
        <taxon>Magnoliopsida</taxon>
        <taxon>Liliopsida</taxon>
        <taxon>Asparagales</taxon>
        <taxon>Orchidaceae</taxon>
        <taxon>Apostasioideae</taxon>
        <taxon>Apostasia</taxon>
    </lineage>
</organism>
<keyword evidence="4" id="KW-1133">Transmembrane helix</keyword>
<dbReference type="AlphaFoldDB" id="A0A2I0B3Y8"/>
<keyword evidence="3" id="KW-0812">Transmembrane</keyword>
<feature type="compositionally biased region" description="Basic residues" evidence="7">
    <location>
        <begin position="14"/>
        <end position="23"/>
    </location>
</feature>
<reference evidence="8 9" key="1">
    <citation type="journal article" date="2017" name="Nature">
        <title>The Apostasia genome and the evolution of orchids.</title>
        <authorList>
            <person name="Zhang G.Q."/>
            <person name="Liu K.W."/>
            <person name="Li Z."/>
            <person name="Lohaus R."/>
            <person name="Hsiao Y.Y."/>
            <person name="Niu S.C."/>
            <person name="Wang J.Y."/>
            <person name="Lin Y.C."/>
            <person name="Xu Q."/>
            <person name="Chen L.J."/>
            <person name="Yoshida K."/>
            <person name="Fujiwara S."/>
            <person name="Wang Z.W."/>
            <person name="Zhang Y.Q."/>
            <person name="Mitsuda N."/>
            <person name="Wang M."/>
            <person name="Liu G.H."/>
            <person name="Pecoraro L."/>
            <person name="Huang H.X."/>
            <person name="Xiao X.J."/>
            <person name="Lin M."/>
            <person name="Wu X.Y."/>
            <person name="Wu W.L."/>
            <person name="Chen Y.Y."/>
            <person name="Chang S.B."/>
            <person name="Sakamoto S."/>
            <person name="Ohme-Takagi M."/>
            <person name="Yagi M."/>
            <person name="Zeng S.J."/>
            <person name="Shen C.Y."/>
            <person name="Yeh C.M."/>
            <person name="Luo Y.B."/>
            <person name="Tsai W.C."/>
            <person name="Van de Peer Y."/>
            <person name="Liu Z.J."/>
        </authorList>
    </citation>
    <scope>NUCLEOTIDE SEQUENCE [LARGE SCALE GENOMIC DNA]</scope>
    <source>
        <strain evidence="9">cv. Shenzhen</strain>
        <tissue evidence="8">Stem</tissue>
    </source>
</reference>